<protein>
    <submittedName>
        <fullName evidence="2">INTEGRAL MEMBRANE PROTEIN (Rhomboid family)</fullName>
    </submittedName>
</protein>
<dbReference type="Pfam" id="PF03435">
    <property type="entry name" value="Sacchrp_dh_NADP"/>
    <property type="match status" value="1"/>
</dbReference>
<dbReference type="OrthoDB" id="4420885at2"/>
<evidence type="ECO:0000259" key="1">
    <source>
        <dbReference type="Pfam" id="PF03435"/>
    </source>
</evidence>
<dbReference type="InterPro" id="IPR005097">
    <property type="entry name" value="Sacchrp_dh_NADP-bd"/>
</dbReference>
<dbReference type="InterPro" id="IPR036291">
    <property type="entry name" value="NAD(P)-bd_dom_sf"/>
</dbReference>
<accession>A0A108UAM0</accession>
<keyword evidence="3" id="KW-1185">Reference proteome</keyword>
<name>A0A108UAM0_9GAMM</name>
<dbReference type="PANTHER" id="PTHR43781">
    <property type="entry name" value="SACCHAROPINE DEHYDROGENASE"/>
    <property type="match status" value="1"/>
</dbReference>
<dbReference type="SUPFAM" id="SSF51735">
    <property type="entry name" value="NAD(P)-binding Rossmann-fold domains"/>
    <property type="match status" value="1"/>
</dbReference>
<feature type="domain" description="Saccharopine dehydrogenase NADP binding" evidence="1">
    <location>
        <begin position="8"/>
        <end position="129"/>
    </location>
</feature>
<reference evidence="2 3" key="1">
    <citation type="journal article" date="2014" name="Genome Announc.">
        <title>Draft Genome Sequence of Lysobacter capsici AZ78, a Bacterium Antagonistic to Plant-Pathogenic Oomycetes.</title>
        <authorList>
            <person name="Puopolo G."/>
            <person name="Sonego P."/>
            <person name="Engelen K."/>
            <person name="Pertot I."/>
        </authorList>
    </citation>
    <scope>NUCLEOTIDE SEQUENCE [LARGE SCALE GENOMIC DNA]</scope>
    <source>
        <strain evidence="2 3">AZ78</strain>
    </source>
</reference>
<dbReference type="Proteomes" id="UP000023435">
    <property type="component" value="Unassembled WGS sequence"/>
</dbReference>
<organism evidence="2 3">
    <name type="scientific">Lysobacter capsici AZ78</name>
    <dbReference type="NCBI Taxonomy" id="1444315"/>
    <lineage>
        <taxon>Bacteria</taxon>
        <taxon>Pseudomonadati</taxon>
        <taxon>Pseudomonadota</taxon>
        <taxon>Gammaproteobacteria</taxon>
        <taxon>Lysobacterales</taxon>
        <taxon>Lysobacteraceae</taxon>
        <taxon>Lysobacter</taxon>
    </lineage>
</organism>
<proteinExistence type="predicted"/>
<dbReference type="RefSeq" id="WP_036105754.1">
    <property type="nucleotide sequence ID" value="NZ_JAJA02000001.1"/>
</dbReference>
<dbReference type="PANTHER" id="PTHR43781:SF1">
    <property type="entry name" value="SACCHAROPINE DEHYDROGENASE"/>
    <property type="match status" value="1"/>
</dbReference>
<dbReference type="EMBL" id="JAJA02000001">
    <property type="protein sequence ID" value="KWS05597.1"/>
    <property type="molecule type" value="Genomic_DNA"/>
</dbReference>
<sequence>MTTPNRTVTVFGAYGHTGRFVVAELVARGWTPILSGRDAGKLADLGQAFPGLQQRPASIEDAASLDRALDGAAAVINCAGPFLDTAAPVIEAALRARIHYLDVCAEQQAVIDIYERFAESAKAAGITILPAMAFYGGLADLLATAALGDWIDAEAIEIAVALDSWHPTVGTRLTGERNHYRRRVVSNGALAFVADPAPTREWSFPAPFATQDVVAIPLSEIITLSRHVRSDEVHSYMNLAPLKDLRDPKTPTPVATDAQGRSSQRFVMDTVVRRNGQARHASASGRDIYAITAPLIVEALRRIGDGRSHATGVVAPGEAFDARDFLEALPALSLSFRQQ</sequence>
<gene>
    <name evidence="2" type="ORF">AZ78_3149</name>
</gene>
<dbReference type="Gene3D" id="3.40.50.720">
    <property type="entry name" value="NAD(P)-binding Rossmann-like Domain"/>
    <property type="match status" value="1"/>
</dbReference>
<evidence type="ECO:0000313" key="2">
    <source>
        <dbReference type="EMBL" id="KWS05597.1"/>
    </source>
</evidence>
<dbReference type="AlphaFoldDB" id="A0A108UAM0"/>
<comment type="caution">
    <text evidence="2">The sequence shown here is derived from an EMBL/GenBank/DDBJ whole genome shotgun (WGS) entry which is preliminary data.</text>
</comment>
<evidence type="ECO:0000313" key="3">
    <source>
        <dbReference type="Proteomes" id="UP000023435"/>
    </source>
</evidence>